<comment type="caution">
    <text evidence="1">The sequence shown here is derived from an EMBL/GenBank/DDBJ whole genome shotgun (WGS) entry which is preliminary data.</text>
</comment>
<gene>
    <name evidence="1" type="ORF">STAS_15583</name>
</gene>
<proteinExistence type="predicted"/>
<reference evidence="2" key="1">
    <citation type="journal article" date="2019" name="Curr. Biol.">
        <title>Genome Sequence of Striga asiatica Provides Insight into the Evolution of Plant Parasitism.</title>
        <authorList>
            <person name="Yoshida S."/>
            <person name="Kim S."/>
            <person name="Wafula E.K."/>
            <person name="Tanskanen J."/>
            <person name="Kim Y.M."/>
            <person name="Honaas L."/>
            <person name="Yang Z."/>
            <person name="Spallek T."/>
            <person name="Conn C.E."/>
            <person name="Ichihashi Y."/>
            <person name="Cheong K."/>
            <person name="Cui S."/>
            <person name="Der J.P."/>
            <person name="Gundlach H."/>
            <person name="Jiao Y."/>
            <person name="Hori C."/>
            <person name="Ishida J.K."/>
            <person name="Kasahara H."/>
            <person name="Kiba T."/>
            <person name="Kim M.S."/>
            <person name="Koo N."/>
            <person name="Laohavisit A."/>
            <person name="Lee Y.H."/>
            <person name="Lumba S."/>
            <person name="McCourt P."/>
            <person name="Mortimer J.C."/>
            <person name="Mutuku J.M."/>
            <person name="Nomura T."/>
            <person name="Sasaki-Sekimoto Y."/>
            <person name="Seto Y."/>
            <person name="Wang Y."/>
            <person name="Wakatake T."/>
            <person name="Sakakibara H."/>
            <person name="Demura T."/>
            <person name="Yamaguchi S."/>
            <person name="Yoneyama K."/>
            <person name="Manabe R.I."/>
            <person name="Nelson D.C."/>
            <person name="Schulman A.H."/>
            <person name="Timko M.P."/>
            <person name="dePamphilis C.W."/>
            <person name="Choi D."/>
            <person name="Shirasu K."/>
        </authorList>
    </citation>
    <scope>NUCLEOTIDE SEQUENCE [LARGE SCALE GENOMIC DNA]</scope>
    <source>
        <strain evidence="2">cv. UVA1</strain>
    </source>
</reference>
<dbReference type="EMBL" id="BKCP01005572">
    <property type="protein sequence ID" value="GER39034.1"/>
    <property type="molecule type" value="Genomic_DNA"/>
</dbReference>
<protein>
    <submittedName>
        <fullName evidence="1">Response regulator</fullName>
    </submittedName>
</protein>
<dbReference type="Proteomes" id="UP000325081">
    <property type="component" value="Unassembled WGS sequence"/>
</dbReference>
<name>A0A5A7Q1Z6_STRAF</name>
<organism evidence="1 2">
    <name type="scientific">Striga asiatica</name>
    <name type="common">Asiatic witchweed</name>
    <name type="synonym">Buchnera asiatica</name>
    <dbReference type="NCBI Taxonomy" id="4170"/>
    <lineage>
        <taxon>Eukaryota</taxon>
        <taxon>Viridiplantae</taxon>
        <taxon>Streptophyta</taxon>
        <taxon>Embryophyta</taxon>
        <taxon>Tracheophyta</taxon>
        <taxon>Spermatophyta</taxon>
        <taxon>Magnoliopsida</taxon>
        <taxon>eudicotyledons</taxon>
        <taxon>Gunneridae</taxon>
        <taxon>Pentapetalae</taxon>
        <taxon>asterids</taxon>
        <taxon>lamiids</taxon>
        <taxon>Lamiales</taxon>
        <taxon>Orobanchaceae</taxon>
        <taxon>Buchnereae</taxon>
        <taxon>Striga</taxon>
    </lineage>
</organism>
<dbReference type="AlphaFoldDB" id="A0A5A7Q1Z6"/>
<evidence type="ECO:0000313" key="1">
    <source>
        <dbReference type="EMBL" id="GER39034.1"/>
    </source>
</evidence>
<sequence>MRKTHATRFYDDKPDISNNGNNVKNKPLFLSILRGLVFLHQGLAFSVASVLSITPEKRSIISSLSGLCFHLLKPSKQHSFLFEKLPANWTEVGNAVAAYRLAQIRQGQDSPCSRVQIRIHFSYYSPRYAKVKYSIASAVNSICNEQVTSTTTTEGKATLLALRSIESPHARTLSDYEFLTFP</sequence>
<evidence type="ECO:0000313" key="2">
    <source>
        <dbReference type="Proteomes" id="UP000325081"/>
    </source>
</evidence>
<accession>A0A5A7Q1Z6</accession>
<keyword evidence="2" id="KW-1185">Reference proteome</keyword>